<evidence type="ECO:0000256" key="3">
    <source>
        <dbReference type="ARBA" id="ARBA00023002"/>
    </source>
</evidence>
<sequence length="248" mass="27938">MNTVTGTGTGLSAAELEGRLRALGEERYHHRHPFNLRMHAGELSKEELRRWVLNRFHYQRHIPVKDALILARLGSSELRRSWIRRVHDHDGVPDGDGADGGIERWLRLGAAVGLDRALLLSGKGVLPGVRLAVDGYVNFCRNASVLEAVASSLTELFAPDLMATRIAAWERHYPWVEREGLRYFQVRVGQGRRDSEEALRLVQAWARTPEDRERVLAAFAFKCDLLWSLLDTVEHAEGQGGRGTFDAV</sequence>
<dbReference type="InterPro" id="IPR011845">
    <property type="entry name" value="PqqC"/>
</dbReference>
<dbReference type="NCBIfam" id="TIGR02111">
    <property type="entry name" value="PQQ_syn_pqqC"/>
    <property type="match status" value="1"/>
</dbReference>
<dbReference type="GO" id="GO:0033732">
    <property type="term" value="F:pyrroloquinoline-quinone synthase activity"/>
    <property type="evidence" value="ECO:0007669"/>
    <property type="project" value="UniProtKB-EC"/>
</dbReference>
<keyword evidence="7" id="KW-1185">Reference proteome</keyword>
<dbReference type="Proteomes" id="UP000262882">
    <property type="component" value="Unassembled WGS sequence"/>
</dbReference>
<comment type="pathway">
    <text evidence="4">Cofactor biosynthesis; pyrroloquinoline quinone biosynthesis.</text>
</comment>
<dbReference type="PANTHER" id="PTHR40279">
    <property type="entry name" value="PQQC-LIKE PROTEIN"/>
    <property type="match status" value="1"/>
</dbReference>
<organism evidence="6 7">
    <name type="scientific">Actinomadura spongiicola</name>
    <dbReference type="NCBI Taxonomy" id="2303421"/>
    <lineage>
        <taxon>Bacteria</taxon>
        <taxon>Bacillati</taxon>
        <taxon>Actinomycetota</taxon>
        <taxon>Actinomycetes</taxon>
        <taxon>Streptosporangiales</taxon>
        <taxon>Thermomonosporaceae</taxon>
        <taxon>Actinomadura</taxon>
    </lineage>
</organism>
<dbReference type="SUPFAM" id="SSF48613">
    <property type="entry name" value="Heme oxygenase-like"/>
    <property type="match status" value="1"/>
</dbReference>
<dbReference type="OrthoDB" id="9800756at2"/>
<keyword evidence="3 4" id="KW-0560">Oxidoreductase</keyword>
<proteinExistence type="inferred from homology"/>
<keyword evidence="2 4" id="KW-0884">PQQ biosynthesis</keyword>
<gene>
    <name evidence="4 6" type="primary">pqqC</name>
    <name evidence="6" type="ORF">D0T12_29035</name>
</gene>
<evidence type="ECO:0000256" key="4">
    <source>
        <dbReference type="HAMAP-Rule" id="MF_00654"/>
    </source>
</evidence>
<comment type="similarity">
    <text evidence="4">Belongs to the PqqC family.</text>
</comment>
<comment type="function">
    <text evidence="4">Ring cyclization and eight-electron oxidation of 3a-(2-amino-2-carboxyethyl)-4,5-dioxo-4,5,6,7,8,9-hexahydroquinoline-7,9-dicarboxylic-acid to PQQ.</text>
</comment>
<dbReference type="Gene3D" id="1.20.910.10">
    <property type="entry name" value="Heme oxygenase-like"/>
    <property type="match status" value="1"/>
</dbReference>
<dbReference type="EC" id="1.3.3.11" evidence="4"/>
<evidence type="ECO:0000256" key="1">
    <source>
        <dbReference type="ARBA" id="ARBA00004948"/>
    </source>
</evidence>
<dbReference type="GO" id="GO:0018189">
    <property type="term" value="P:pyrroloquinoline quinone biosynthetic process"/>
    <property type="evidence" value="ECO:0007669"/>
    <property type="project" value="UniProtKB-UniRule"/>
</dbReference>
<dbReference type="PANTHER" id="PTHR40279:SF3">
    <property type="entry name" value="4-AMINOBENZOATE SYNTHASE"/>
    <property type="match status" value="1"/>
</dbReference>
<evidence type="ECO:0000256" key="2">
    <source>
        <dbReference type="ARBA" id="ARBA00022905"/>
    </source>
</evidence>
<comment type="catalytic activity">
    <reaction evidence="4">
        <text>6-(2-amino-2-carboxyethyl)-7,8-dioxo-1,2,3,4,7,8-hexahydroquinoline-2,4-dicarboxylate + 3 O2 = pyrroloquinoline quinone + 2 H2O2 + 2 H2O + H(+)</text>
        <dbReference type="Rhea" id="RHEA:10692"/>
        <dbReference type="ChEBI" id="CHEBI:15377"/>
        <dbReference type="ChEBI" id="CHEBI:15378"/>
        <dbReference type="ChEBI" id="CHEBI:15379"/>
        <dbReference type="ChEBI" id="CHEBI:16240"/>
        <dbReference type="ChEBI" id="CHEBI:58442"/>
        <dbReference type="ChEBI" id="CHEBI:58778"/>
        <dbReference type="EC" id="1.3.3.11"/>
    </reaction>
</comment>
<evidence type="ECO:0000259" key="5">
    <source>
        <dbReference type="Pfam" id="PF03070"/>
    </source>
</evidence>
<accession>A0A372G8R6</accession>
<dbReference type="UniPathway" id="UPA00539"/>
<dbReference type="EMBL" id="QVNQ01000011">
    <property type="protein sequence ID" value="RFS81775.1"/>
    <property type="molecule type" value="Genomic_DNA"/>
</dbReference>
<dbReference type="HAMAP" id="MF_00654">
    <property type="entry name" value="PQQ_syn_PqqC"/>
    <property type="match status" value="1"/>
</dbReference>
<comment type="caution">
    <text evidence="6">The sequence shown here is derived from an EMBL/GenBank/DDBJ whole genome shotgun (WGS) entry which is preliminary data.</text>
</comment>
<dbReference type="AlphaFoldDB" id="A0A372G8R6"/>
<dbReference type="InterPro" id="IPR016084">
    <property type="entry name" value="Haem_Oase-like_multi-hlx"/>
</dbReference>
<dbReference type="InterPro" id="IPR039068">
    <property type="entry name" value="PqqC-like"/>
</dbReference>
<feature type="domain" description="Thiaminase-2/PQQC" evidence="5">
    <location>
        <begin position="19"/>
        <end position="231"/>
    </location>
</feature>
<evidence type="ECO:0000313" key="6">
    <source>
        <dbReference type="EMBL" id="RFS81775.1"/>
    </source>
</evidence>
<dbReference type="RefSeq" id="WP_117403552.1">
    <property type="nucleotide sequence ID" value="NZ_QVNQ01000011.1"/>
</dbReference>
<protein>
    <recommendedName>
        <fullName evidence="4">Pyrroloquinoline-quinone synthase</fullName>
        <ecNumber evidence="4">1.3.3.11</ecNumber>
    </recommendedName>
    <alternativeName>
        <fullName evidence="4">Coenzyme PQQ synthesis protein C</fullName>
    </alternativeName>
    <alternativeName>
        <fullName evidence="4">Pyrroloquinoline quinone biosynthesis protein C</fullName>
    </alternativeName>
</protein>
<name>A0A372G8R6_9ACTN</name>
<evidence type="ECO:0000313" key="7">
    <source>
        <dbReference type="Proteomes" id="UP000262882"/>
    </source>
</evidence>
<dbReference type="Pfam" id="PF03070">
    <property type="entry name" value="TENA_THI-4"/>
    <property type="match status" value="1"/>
</dbReference>
<dbReference type="InterPro" id="IPR004305">
    <property type="entry name" value="Thiaminase-2/PQQC"/>
</dbReference>
<comment type="pathway">
    <text evidence="1">Cofactor biosynthesis; thiamine diphosphate biosynthesis.</text>
</comment>
<reference evidence="6 7" key="1">
    <citation type="submission" date="2018-08" db="EMBL/GenBank/DDBJ databases">
        <title>Actinomadura spongicola sp. nov., isolated from marine sponge Leucetta chagosensis.</title>
        <authorList>
            <person name="Li L."/>
            <person name="Lin H.W."/>
        </authorList>
    </citation>
    <scope>NUCLEOTIDE SEQUENCE [LARGE SCALE GENOMIC DNA]</scope>
    <source>
        <strain evidence="6 7">LHW52907</strain>
    </source>
</reference>